<keyword evidence="6 7" id="KW-0539">Nucleus</keyword>
<accession>A0A4S4KZJ3</accession>
<evidence type="ECO:0000259" key="10">
    <source>
        <dbReference type="PROSITE" id="PS50039"/>
    </source>
</evidence>
<evidence type="ECO:0000256" key="2">
    <source>
        <dbReference type="ARBA" id="ARBA00022833"/>
    </source>
</evidence>
<dbReference type="PRINTS" id="PR00053">
    <property type="entry name" value="FORKHEAD"/>
</dbReference>
<feature type="region of interest" description="Disordered" evidence="9">
    <location>
        <begin position="21"/>
        <end position="74"/>
    </location>
</feature>
<keyword evidence="1" id="KW-0479">Metal-binding</keyword>
<keyword evidence="2" id="KW-0862">Zinc</keyword>
<protein>
    <recommendedName>
        <fullName evidence="10">Fork-head domain-containing protein</fullName>
    </recommendedName>
</protein>
<dbReference type="SUPFAM" id="SSF46785">
    <property type="entry name" value="Winged helix' DNA-binding domain"/>
    <property type="match status" value="1"/>
</dbReference>
<dbReference type="Pfam" id="PF04082">
    <property type="entry name" value="Fungal_trans"/>
    <property type="match status" value="1"/>
</dbReference>
<evidence type="ECO:0000313" key="11">
    <source>
        <dbReference type="EMBL" id="THH04372.1"/>
    </source>
</evidence>
<keyword evidence="5" id="KW-0804">Transcription</keyword>
<dbReference type="CDD" id="cd12148">
    <property type="entry name" value="fungal_TF_MHR"/>
    <property type="match status" value="1"/>
</dbReference>
<evidence type="ECO:0000313" key="12">
    <source>
        <dbReference type="Proteomes" id="UP000308199"/>
    </source>
</evidence>
<dbReference type="InterPro" id="IPR007219">
    <property type="entry name" value="XnlR_reg_dom"/>
</dbReference>
<feature type="region of interest" description="Disordered" evidence="9">
    <location>
        <begin position="97"/>
        <end position="132"/>
    </location>
</feature>
<dbReference type="EMBL" id="SGPK01000350">
    <property type="protein sequence ID" value="THH04372.1"/>
    <property type="molecule type" value="Genomic_DNA"/>
</dbReference>
<proteinExistence type="predicted"/>
<feature type="region of interest" description="Disordered" evidence="9">
    <location>
        <begin position="874"/>
        <end position="915"/>
    </location>
</feature>
<feature type="compositionally biased region" description="Polar residues" evidence="9">
    <location>
        <begin position="30"/>
        <end position="50"/>
    </location>
</feature>
<name>A0A4S4KZJ3_9AGAM</name>
<evidence type="ECO:0000256" key="5">
    <source>
        <dbReference type="ARBA" id="ARBA00023163"/>
    </source>
</evidence>
<dbReference type="InterPro" id="IPR051615">
    <property type="entry name" value="Transcr_Regulatory_Elem"/>
</dbReference>
<comment type="subcellular location">
    <subcellularLocation>
        <location evidence="7">Nucleus</location>
    </subcellularLocation>
</comment>
<dbReference type="GO" id="GO:0008270">
    <property type="term" value="F:zinc ion binding"/>
    <property type="evidence" value="ECO:0007669"/>
    <property type="project" value="InterPro"/>
</dbReference>
<dbReference type="PANTHER" id="PTHR31313:SF78">
    <property type="entry name" value="TRANSCRIPTION FACTOR DOMAIN-CONTAINING PROTEIN"/>
    <property type="match status" value="1"/>
</dbReference>
<dbReference type="OrthoDB" id="2123952at2759"/>
<keyword evidence="8" id="KW-0175">Coiled coil</keyword>
<keyword evidence="12" id="KW-1185">Reference proteome</keyword>
<dbReference type="GO" id="GO:0006351">
    <property type="term" value="P:DNA-templated transcription"/>
    <property type="evidence" value="ECO:0007669"/>
    <property type="project" value="InterPro"/>
</dbReference>
<reference evidence="11 12" key="1">
    <citation type="submission" date="2019-02" db="EMBL/GenBank/DDBJ databases">
        <title>Genome sequencing of the rare red list fungi Phellinidium pouzarii.</title>
        <authorList>
            <person name="Buettner E."/>
            <person name="Kellner H."/>
        </authorList>
    </citation>
    <scope>NUCLEOTIDE SEQUENCE [LARGE SCALE GENOMIC DNA]</scope>
    <source>
        <strain evidence="11 12">DSM 108285</strain>
    </source>
</reference>
<dbReference type="InterPro" id="IPR036390">
    <property type="entry name" value="WH_DNA-bd_sf"/>
</dbReference>
<dbReference type="PROSITE" id="PS50039">
    <property type="entry name" value="FORK_HEAD_3"/>
    <property type="match status" value="1"/>
</dbReference>
<dbReference type="SMART" id="SM00906">
    <property type="entry name" value="Fungal_trans"/>
    <property type="match status" value="1"/>
</dbReference>
<gene>
    <name evidence="11" type="ORF">EW145_g5569</name>
</gene>
<evidence type="ECO:0000256" key="8">
    <source>
        <dbReference type="SAM" id="Coils"/>
    </source>
</evidence>
<evidence type="ECO:0000256" key="1">
    <source>
        <dbReference type="ARBA" id="ARBA00022723"/>
    </source>
</evidence>
<organism evidence="11 12">
    <name type="scientific">Phellinidium pouzarii</name>
    <dbReference type="NCBI Taxonomy" id="167371"/>
    <lineage>
        <taxon>Eukaryota</taxon>
        <taxon>Fungi</taxon>
        <taxon>Dikarya</taxon>
        <taxon>Basidiomycota</taxon>
        <taxon>Agaricomycotina</taxon>
        <taxon>Agaricomycetes</taxon>
        <taxon>Hymenochaetales</taxon>
        <taxon>Hymenochaetaceae</taxon>
        <taxon>Phellinidium</taxon>
    </lineage>
</organism>
<evidence type="ECO:0000256" key="3">
    <source>
        <dbReference type="ARBA" id="ARBA00023015"/>
    </source>
</evidence>
<feature type="compositionally biased region" description="Low complexity" evidence="9">
    <location>
        <begin position="751"/>
        <end position="760"/>
    </location>
</feature>
<dbReference type="CDD" id="cd00059">
    <property type="entry name" value="FH_FOX"/>
    <property type="match status" value="1"/>
</dbReference>
<dbReference type="Proteomes" id="UP000308199">
    <property type="component" value="Unassembled WGS sequence"/>
</dbReference>
<dbReference type="PANTHER" id="PTHR31313">
    <property type="entry name" value="TY1 ENHANCER ACTIVATOR"/>
    <property type="match status" value="1"/>
</dbReference>
<dbReference type="InterPro" id="IPR001766">
    <property type="entry name" value="Fork_head_dom"/>
</dbReference>
<dbReference type="GO" id="GO:0005634">
    <property type="term" value="C:nucleus"/>
    <property type="evidence" value="ECO:0007669"/>
    <property type="project" value="UniProtKB-SubCell"/>
</dbReference>
<evidence type="ECO:0000256" key="7">
    <source>
        <dbReference type="PROSITE-ProRule" id="PRU00089"/>
    </source>
</evidence>
<sequence>MSKGIIADLKKDETAREIINRVDIGPYGSPGSTGAGSSRQMDVSSIVQQPDDSRDRDDSRASRESRLNREIVSSSQDILPAPTAEWLRRLTELVETSQISPNMPKERESSSGGGVVTRDATSTASDAVEKLEDEEAIGSLSVDENDEIRYHAELSGMPLLDKLTENPSARNSSGIWRLPTARTWPYAPMNLAELTDSEDDVLVQMPSIEHQDLLISIYFSYIHPDLPVLHKPTFMGIYAASKVHRLSERPQPKLSKLLLLSIFTVASRLNPGEMTPPGAGEMSEAGCAYLASARRILNSKLHSSSLSTCQSLVMLAYREFGLGSLEQSYIYMGMAIRTAQDLGLHRAADQWQRFGVDIFSPAQKQERKHVWWSCAIADKYISCSMGRPITISERNYDTELPQDRISEPPYEMIISAIRSDLSSNAASEHGIDTIKEFELCQEAASRITEIVLALRDMFTLKAVSAFLPSYLMSAGIVHVAALAMNHNSAGAAIDLRDTLSCLKDMEYVWPSAARNWELLNDAKMRFEERPTTAIETSGHLLPRNDVRGEYFSGQAEKDASMRLMAHLLGLEIPGVEASLTETNAWLRTTAEYPNPGPVHAGLSGAQSAFPEAGGSSSSPQGGAVAPALYQRMQSYRKSTFVTATGVIHPQAECKSYMQPEQAGPTIPVPDSELLLCKALATYCIFFRLPSAARLRLRHVKRTLPLESRDTITAFEQVCGEHQMSLPRLIPCFVPFSTLHSSGKAKLPFTHSSPSESRGSSPDMQSPDPEVSRTESLTHALHENCPDSLDCLPDTVGRPQHTLPVILRCAILGSAKRRLTIRDIYAAMEKKYPYYKTAGPAWKQSVRHHLSLNRLFERQAKPVTEPGFGSYWTVNLDAPPGTKRPRKRGRQNKTSAVPARDIQPSRRGRPKKCPTENFVYEPNLGIPPIATMSIPASSHSSQRFRLHSVHPLPPIHNQDDDDEMFDGLEPHEPFVDGRSLITSDDAGESDDEPLEDHASWAPSFDHHTYPPSPRSIGDFNFIPGARKPILLVERLQQEISELQRQVMISSAVTARMANELNDAHAEIARLRLKTELLEQGTGADTGQRFL</sequence>
<feature type="region of interest" description="Disordered" evidence="9">
    <location>
        <begin position="746"/>
        <end position="775"/>
    </location>
</feature>
<evidence type="ECO:0000256" key="9">
    <source>
        <dbReference type="SAM" id="MobiDB-lite"/>
    </source>
</evidence>
<evidence type="ECO:0000256" key="6">
    <source>
        <dbReference type="ARBA" id="ARBA00023242"/>
    </source>
</evidence>
<dbReference type="Pfam" id="PF00250">
    <property type="entry name" value="Forkhead"/>
    <property type="match status" value="1"/>
</dbReference>
<feature type="coiled-coil region" evidence="8">
    <location>
        <begin position="1031"/>
        <end position="1072"/>
    </location>
</feature>
<keyword evidence="4 7" id="KW-0238">DNA-binding</keyword>
<keyword evidence="3" id="KW-0805">Transcription regulation</keyword>
<feature type="domain" description="Fork-head" evidence="10">
    <location>
        <begin position="797"/>
        <end position="887"/>
    </location>
</feature>
<dbReference type="GO" id="GO:0003700">
    <property type="term" value="F:DNA-binding transcription factor activity"/>
    <property type="evidence" value="ECO:0007669"/>
    <property type="project" value="InterPro"/>
</dbReference>
<dbReference type="InterPro" id="IPR036388">
    <property type="entry name" value="WH-like_DNA-bd_sf"/>
</dbReference>
<dbReference type="Gene3D" id="1.10.10.10">
    <property type="entry name" value="Winged helix-like DNA-binding domain superfamily/Winged helix DNA-binding domain"/>
    <property type="match status" value="1"/>
</dbReference>
<feature type="compositionally biased region" description="Basic and acidic residues" evidence="9">
    <location>
        <begin position="51"/>
        <end position="69"/>
    </location>
</feature>
<comment type="caution">
    <text evidence="11">The sequence shown here is derived from an EMBL/GenBank/DDBJ whole genome shotgun (WGS) entry which is preliminary data.</text>
</comment>
<dbReference type="AlphaFoldDB" id="A0A4S4KZJ3"/>
<feature type="DNA-binding region" description="Fork-head" evidence="7">
    <location>
        <begin position="797"/>
        <end position="887"/>
    </location>
</feature>
<dbReference type="SMART" id="SM00339">
    <property type="entry name" value="FH"/>
    <property type="match status" value="1"/>
</dbReference>
<dbReference type="GO" id="GO:0043565">
    <property type="term" value="F:sequence-specific DNA binding"/>
    <property type="evidence" value="ECO:0007669"/>
    <property type="project" value="InterPro"/>
</dbReference>
<evidence type="ECO:0000256" key="4">
    <source>
        <dbReference type="ARBA" id="ARBA00023125"/>
    </source>
</evidence>